<accession>A0A9W3A133</accession>
<evidence type="ECO:0000256" key="4">
    <source>
        <dbReference type="ARBA" id="ARBA00022857"/>
    </source>
</evidence>
<name>A0A9W3A133_BIOGL</name>
<feature type="transmembrane region" description="Helical" evidence="7">
    <location>
        <begin position="445"/>
        <end position="470"/>
    </location>
</feature>
<organism evidence="10 11">
    <name type="scientific">Biomphalaria glabrata</name>
    <name type="common">Bloodfluke planorb</name>
    <name type="synonym">Freshwater snail</name>
    <dbReference type="NCBI Taxonomy" id="6526"/>
    <lineage>
        <taxon>Eukaryota</taxon>
        <taxon>Metazoa</taxon>
        <taxon>Spiralia</taxon>
        <taxon>Lophotrochozoa</taxon>
        <taxon>Mollusca</taxon>
        <taxon>Gastropoda</taxon>
        <taxon>Heterobranchia</taxon>
        <taxon>Euthyneura</taxon>
        <taxon>Panpulmonata</taxon>
        <taxon>Hygrophila</taxon>
        <taxon>Lymnaeoidea</taxon>
        <taxon>Planorbidae</taxon>
        <taxon>Biomphalaria</taxon>
    </lineage>
</organism>
<keyword evidence="6" id="KW-0503">Monooxygenase</keyword>
<evidence type="ECO:0000259" key="9">
    <source>
        <dbReference type="Pfam" id="PF01494"/>
    </source>
</evidence>
<keyword evidence="10" id="KW-1185">Reference proteome</keyword>
<dbReference type="PRINTS" id="PR00420">
    <property type="entry name" value="RNGMNOXGNASE"/>
</dbReference>
<keyword evidence="7" id="KW-0812">Transmembrane</keyword>
<dbReference type="RefSeq" id="XP_055880888.1">
    <property type="nucleotide sequence ID" value="XM_056024913.1"/>
</dbReference>
<evidence type="ECO:0000256" key="1">
    <source>
        <dbReference type="ARBA" id="ARBA00001974"/>
    </source>
</evidence>
<feature type="chain" id="PRO_5040852636" evidence="8">
    <location>
        <begin position="18"/>
        <end position="472"/>
    </location>
</feature>
<dbReference type="GO" id="GO:0004502">
    <property type="term" value="F:kynurenine 3-monooxygenase activity"/>
    <property type="evidence" value="ECO:0007669"/>
    <property type="project" value="TreeGrafter"/>
</dbReference>
<keyword evidence="4" id="KW-0521">NADP</keyword>
<evidence type="ECO:0000256" key="7">
    <source>
        <dbReference type="SAM" id="Phobius"/>
    </source>
</evidence>
<keyword evidence="5" id="KW-0560">Oxidoreductase</keyword>
<dbReference type="InterPro" id="IPR036188">
    <property type="entry name" value="FAD/NAD-bd_sf"/>
</dbReference>
<dbReference type="Pfam" id="PF01494">
    <property type="entry name" value="FAD_binding_3"/>
    <property type="match status" value="1"/>
</dbReference>
<dbReference type="Proteomes" id="UP001165740">
    <property type="component" value="Chromosome 3"/>
</dbReference>
<reference evidence="11" key="1">
    <citation type="submission" date="2025-08" db="UniProtKB">
        <authorList>
            <consortium name="RefSeq"/>
        </authorList>
    </citation>
    <scope>IDENTIFICATION</scope>
</reference>
<dbReference type="GeneID" id="106051864"/>
<dbReference type="PANTHER" id="PTHR46028:SF2">
    <property type="entry name" value="KYNURENINE 3-MONOOXYGENASE"/>
    <property type="match status" value="1"/>
</dbReference>
<dbReference type="GO" id="GO:0005741">
    <property type="term" value="C:mitochondrial outer membrane"/>
    <property type="evidence" value="ECO:0007669"/>
    <property type="project" value="TreeGrafter"/>
</dbReference>
<feature type="signal peptide" evidence="8">
    <location>
        <begin position="1"/>
        <end position="17"/>
    </location>
</feature>
<protein>
    <submittedName>
        <fullName evidence="11">Kynurenine 3-monooxygenase-like isoform X1</fullName>
    </submittedName>
</protein>
<dbReference type="Gene3D" id="3.50.50.60">
    <property type="entry name" value="FAD/NAD(P)-binding domain"/>
    <property type="match status" value="1"/>
</dbReference>
<evidence type="ECO:0000256" key="8">
    <source>
        <dbReference type="SAM" id="SignalP"/>
    </source>
</evidence>
<keyword evidence="7" id="KW-1133">Transmembrane helix</keyword>
<sequence>MFSQLLLLVNVANYCFTDTISLYSSFVGCVEGIYLKKRGHNVTIYETFEDPRTWSEERARSINLTMSPRGQFALREIGLEDKVLAQGILAKGRIVHDGKGNKFRSPYNEKGEGIVSLRRTRLNAFLIQEAEETYKIPFHFRHTFERCDTSDQHGAPTTVCVFRNTSGEKETMVKAQADLVIGSDGAHSVVRQDLQNKRKIGMFQQEYHDHGYMELVVPSGNDGQPQMELDMLHIWPRGEFMLITFPNLDNTFSGTLFMPFEKLDEVMQGEEVLLKFFNAEFPDLVRLVGESYLKRHFVEKKKRPGRLISNKVEPYHADNIVLIGDAAHAMVPFYGQGMNAGFEDCLILDRIFQKYGHSKANLGRVLKEFSRVRCKDGHAISEMAFKHYVELRSDIAGVTFYMRKFVDNMLFRLLPKTWVPEYTMVAFTDMPYSVCLKETERQSRIITSTLIFCGIAFFGILVALFFKFWVWP</sequence>
<dbReference type="InterPro" id="IPR002938">
    <property type="entry name" value="FAD-bd"/>
</dbReference>
<keyword evidence="7" id="KW-0472">Membrane</keyword>
<evidence type="ECO:0000256" key="6">
    <source>
        <dbReference type="ARBA" id="ARBA00023033"/>
    </source>
</evidence>
<evidence type="ECO:0000256" key="3">
    <source>
        <dbReference type="ARBA" id="ARBA00022827"/>
    </source>
</evidence>
<keyword evidence="2" id="KW-0285">Flavoprotein</keyword>
<evidence type="ECO:0000256" key="2">
    <source>
        <dbReference type="ARBA" id="ARBA00022630"/>
    </source>
</evidence>
<gene>
    <name evidence="11" type="primary">LOC106051864</name>
</gene>
<evidence type="ECO:0000313" key="10">
    <source>
        <dbReference type="Proteomes" id="UP001165740"/>
    </source>
</evidence>
<keyword evidence="3" id="KW-0274">FAD</keyword>
<dbReference type="GO" id="GO:0070189">
    <property type="term" value="P:kynurenine metabolic process"/>
    <property type="evidence" value="ECO:0007669"/>
    <property type="project" value="TreeGrafter"/>
</dbReference>
<comment type="cofactor">
    <cofactor evidence="1">
        <name>FAD</name>
        <dbReference type="ChEBI" id="CHEBI:57692"/>
    </cofactor>
</comment>
<keyword evidence="8" id="KW-0732">Signal</keyword>
<feature type="domain" description="FAD-binding" evidence="9">
    <location>
        <begin position="27"/>
        <end position="348"/>
    </location>
</feature>
<dbReference type="GO" id="GO:0071949">
    <property type="term" value="F:FAD binding"/>
    <property type="evidence" value="ECO:0007669"/>
    <property type="project" value="InterPro"/>
</dbReference>
<evidence type="ECO:0000313" key="11">
    <source>
        <dbReference type="RefSeq" id="XP_055880888.1"/>
    </source>
</evidence>
<dbReference type="SUPFAM" id="SSF51905">
    <property type="entry name" value="FAD/NAD(P)-binding domain"/>
    <property type="match status" value="1"/>
</dbReference>
<proteinExistence type="predicted"/>
<dbReference type="PANTHER" id="PTHR46028">
    <property type="entry name" value="KYNURENINE 3-MONOOXYGENASE"/>
    <property type="match status" value="1"/>
</dbReference>
<dbReference type="AlphaFoldDB" id="A0A9W3A133"/>
<dbReference type="OrthoDB" id="10053569at2759"/>
<evidence type="ECO:0000256" key="5">
    <source>
        <dbReference type="ARBA" id="ARBA00023002"/>
    </source>
</evidence>